<protein>
    <submittedName>
        <fullName evidence="1">Uncharacterized protein</fullName>
    </submittedName>
</protein>
<evidence type="ECO:0000313" key="2">
    <source>
        <dbReference type="Proteomes" id="UP001596190"/>
    </source>
</evidence>
<sequence length="136" mass="16109">MLFGEITLKELISSYLNLLHNSRQFLKENCQIEIILHLKDEAHDREINVRNEQLRQAEELRIRKGRAAIEVLYRGTQLKAYQAFVISNQRYKPKYFVGWMGNRKVDKDYFISHIEPELKQIAKPYINGVIFPGLFV</sequence>
<gene>
    <name evidence="1" type="ORF">ACFP1H_03550</name>
</gene>
<name>A0ABW1T7I3_9LACO</name>
<organism evidence="1 2">
    <name type="scientific">Secundilactobacillus hailunensis</name>
    <dbReference type="NCBI Taxonomy" id="2559923"/>
    <lineage>
        <taxon>Bacteria</taxon>
        <taxon>Bacillati</taxon>
        <taxon>Bacillota</taxon>
        <taxon>Bacilli</taxon>
        <taxon>Lactobacillales</taxon>
        <taxon>Lactobacillaceae</taxon>
        <taxon>Secundilactobacillus</taxon>
    </lineage>
</organism>
<comment type="caution">
    <text evidence="1">The sequence shown here is derived from an EMBL/GenBank/DDBJ whole genome shotgun (WGS) entry which is preliminary data.</text>
</comment>
<keyword evidence="2" id="KW-1185">Reference proteome</keyword>
<dbReference type="Proteomes" id="UP001596190">
    <property type="component" value="Unassembled WGS sequence"/>
</dbReference>
<accession>A0ABW1T7I3</accession>
<reference evidence="2" key="1">
    <citation type="journal article" date="2019" name="Int. J. Syst. Evol. Microbiol.">
        <title>The Global Catalogue of Microorganisms (GCM) 10K type strain sequencing project: providing services to taxonomists for standard genome sequencing and annotation.</title>
        <authorList>
            <consortium name="The Broad Institute Genomics Platform"/>
            <consortium name="The Broad Institute Genome Sequencing Center for Infectious Disease"/>
            <person name="Wu L."/>
            <person name="Ma J."/>
        </authorList>
    </citation>
    <scope>NUCLEOTIDE SEQUENCE [LARGE SCALE GENOMIC DNA]</scope>
    <source>
        <strain evidence="2">CCM 8950</strain>
    </source>
</reference>
<proteinExistence type="predicted"/>
<dbReference type="RefSeq" id="WP_137631805.1">
    <property type="nucleotide sequence ID" value="NZ_BJDO01000061.1"/>
</dbReference>
<dbReference type="EMBL" id="JBHSSA010000033">
    <property type="protein sequence ID" value="MFC6253659.1"/>
    <property type="molecule type" value="Genomic_DNA"/>
</dbReference>
<evidence type="ECO:0000313" key="1">
    <source>
        <dbReference type="EMBL" id="MFC6253659.1"/>
    </source>
</evidence>